<evidence type="ECO:0000256" key="1">
    <source>
        <dbReference type="SAM" id="Phobius"/>
    </source>
</evidence>
<gene>
    <name evidence="2" type="ORF">AXG93_531s1080</name>
</gene>
<proteinExistence type="predicted"/>
<sequence length="177" mass="17581">MLVTKVDGSKPDAADVAMGPGAGAWAGPSWARASPTPDTATAATRTLATADRMVEAIVFEKRETGAANGTISCFDPDASISLHSSAISPPVFMLNPVNAPFPGSCKMASTMGSAASKVLIAAVAVSSIGVALAHEGHVHAPAPAPMGTSAASVLLPAASVVTSLMVAITGFVAAKWL</sequence>
<dbReference type="EMBL" id="LVLJ01003104">
    <property type="protein sequence ID" value="OAE22626.1"/>
    <property type="molecule type" value="Genomic_DNA"/>
</dbReference>
<reference evidence="2" key="1">
    <citation type="submission" date="2016-03" db="EMBL/GenBank/DDBJ databases">
        <title>Mechanisms controlling the formation of the plant cell surface in tip-growing cells are functionally conserved among land plants.</title>
        <authorList>
            <person name="Honkanen S."/>
            <person name="Jones V.A."/>
            <person name="Morieri G."/>
            <person name="Champion C."/>
            <person name="Hetherington A.J."/>
            <person name="Kelly S."/>
            <person name="Saint-Marcoux D."/>
            <person name="Proust H."/>
            <person name="Prescott H."/>
            <person name="Dolan L."/>
        </authorList>
    </citation>
    <scope>NUCLEOTIDE SEQUENCE [LARGE SCALE GENOMIC DNA]</scope>
    <source>
        <tissue evidence="2">Whole gametophyte</tissue>
    </source>
</reference>
<organism evidence="2 3">
    <name type="scientific">Marchantia polymorpha subsp. ruderalis</name>
    <dbReference type="NCBI Taxonomy" id="1480154"/>
    <lineage>
        <taxon>Eukaryota</taxon>
        <taxon>Viridiplantae</taxon>
        <taxon>Streptophyta</taxon>
        <taxon>Embryophyta</taxon>
        <taxon>Marchantiophyta</taxon>
        <taxon>Marchantiopsida</taxon>
        <taxon>Marchantiidae</taxon>
        <taxon>Marchantiales</taxon>
        <taxon>Marchantiaceae</taxon>
        <taxon>Marchantia</taxon>
    </lineage>
</organism>
<accession>A0A176VRZ3</accession>
<dbReference type="AlphaFoldDB" id="A0A176VRZ3"/>
<evidence type="ECO:0000313" key="3">
    <source>
        <dbReference type="Proteomes" id="UP000077202"/>
    </source>
</evidence>
<evidence type="ECO:0000313" key="2">
    <source>
        <dbReference type="EMBL" id="OAE22626.1"/>
    </source>
</evidence>
<comment type="caution">
    <text evidence="2">The sequence shown here is derived from an EMBL/GenBank/DDBJ whole genome shotgun (WGS) entry which is preliminary data.</text>
</comment>
<keyword evidence="1" id="KW-0472">Membrane</keyword>
<name>A0A176VRZ3_MARPO</name>
<keyword evidence="1" id="KW-1133">Transmembrane helix</keyword>
<feature type="transmembrane region" description="Helical" evidence="1">
    <location>
        <begin position="114"/>
        <end position="133"/>
    </location>
</feature>
<feature type="transmembrane region" description="Helical" evidence="1">
    <location>
        <begin position="153"/>
        <end position="174"/>
    </location>
</feature>
<keyword evidence="1" id="KW-0812">Transmembrane</keyword>
<protein>
    <submittedName>
        <fullName evidence="2">Uncharacterized protein</fullName>
    </submittedName>
</protein>
<keyword evidence="3" id="KW-1185">Reference proteome</keyword>
<dbReference type="Proteomes" id="UP000077202">
    <property type="component" value="Unassembled WGS sequence"/>
</dbReference>